<comment type="caution">
    <text evidence="1">The sequence shown here is derived from an EMBL/GenBank/DDBJ whole genome shotgun (WGS) entry which is preliminary data.</text>
</comment>
<gene>
    <name evidence="1" type="ORF">FIC94_05970</name>
</gene>
<dbReference type="Proteomes" id="UP000312784">
    <property type="component" value="Unassembled WGS sequence"/>
</dbReference>
<evidence type="ECO:0000313" key="1">
    <source>
        <dbReference type="EMBL" id="TNV17721.1"/>
    </source>
</evidence>
<accession>A0ABY2Y7M0</accession>
<keyword evidence="2" id="KW-1185">Reference proteome</keyword>
<sequence length="78" mass="8875">MQKFCRRRFRWDKALFLQGMAAVYVGNETLSSTLRTGFVLFSIICTDKELCISKGIVSWHLVLRFWVAAIGAATTFVP</sequence>
<organism evidence="1 2">
    <name type="scientific">Ochrobactrum teleogrylli</name>
    <dbReference type="NCBI Taxonomy" id="2479765"/>
    <lineage>
        <taxon>Bacteria</taxon>
        <taxon>Pseudomonadati</taxon>
        <taxon>Pseudomonadota</taxon>
        <taxon>Alphaproteobacteria</taxon>
        <taxon>Hyphomicrobiales</taxon>
        <taxon>Brucellaceae</taxon>
        <taxon>Brucella/Ochrobactrum group</taxon>
        <taxon>Ochrobactrum</taxon>
    </lineage>
</organism>
<reference evidence="1 2" key="1">
    <citation type="submission" date="2019-06" db="EMBL/GenBank/DDBJ databases">
        <title>Ochrobactrum cricket sp.nov., isolated from the insect Teleogryllus occipitalis living in deserted cropland.</title>
        <authorList>
            <person name="Hu M."/>
        </authorList>
    </citation>
    <scope>NUCLEOTIDE SEQUENCE [LARGE SCALE GENOMIC DNA]</scope>
    <source>
        <strain evidence="1 2">LCB8</strain>
    </source>
</reference>
<protein>
    <submittedName>
        <fullName evidence="1">Uncharacterized protein</fullName>
    </submittedName>
</protein>
<dbReference type="EMBL" id="VEWL01000002">
    <property type="protein sequence ID" value="TNV17721.1"/>
    <property type="molecule type" value="Genomic_DNA"/>
</dbReference>
<proteinExistence type="predicted"/>
<evidence type="ECO:0000313" key="2">
    <source>
        <dbReference type="Proteomes" id="UP000312784"/>
    </source>
</evidence>
<name>A0ABY2Y7M0_9HYPH</name>